<evidence type="ECO:0000313" key="3">
    <source>
        <dbReference type="Proteomes" id="UP000006038"/>
    </source>
</evidence>
<organism evidence="2">
    <name type="scientific">Oryza brachyantha</name>
    <name type="common">malo sina</name>
    <dbReference type="NCBI Taxonomy" id="4533"/>
    <lineage>
        <taxon>Eukaryota</taxon>
        <taxon>Viridiplantae</taxon>
        <taxon>Streptophyta</taxon>
        <taxon>Embryophyta</taxon>
        <taxon>Tracheophyta</taxon>
        <taxon>Spermatophyta</taxon>
        <taxon>Magnoliopsida</taxon>
        <taxon>Liliopsida</taxon>
        <taxon>Poales</taxon>
        <taxon>Poaceae</taxon>
        <taxon>BOP clade</taxon>
        <taxon>Oryzoideae</taxon>
        <taxon>Oryzeae</taxon>
        <taxon>Oryzinae</taxon>
        <taxon>Oryza</taxon>
    </lineage>
</organism>
<feature type="region of interest" description="Disordered" evidence="1">
    <location>
        <begin position="1"/>
        <end position="73"/>
    </location>
</feature>
<dbReference type="HOGENOM" id="CLU_2164892_0_0_1"/>
<protein>
    <submittedName>
        <fullName evidence="2">Uncharacterized protein</fullName>
    </submittedName>
</protein>
<dbReference type="AlphaFoldDB" id="J3MYY3"/>
<dbReference type="Gramene" id="OB09G22120.1">
    <property type="protein sequence ID" value="OB09G22120.1"/>
    <property type="gene ID" value="OB09G22120"/>
</dbReference>
<sequence length="111" mass="12208">KRACVPADRRRHGARGAADSRAPLRRRRRQEERAGHIAVQLDRAAVRRAQRRPRGRRRGARLRHPGGRPRGGARYDAVVHILAGVLADACVVVDVTPGAVGFNTALRQTVT</sequence>
<reference evidence="2" key="1">
    <citation type="journal article" date="2013" name="Nat. Commun.">
        <title>Whole-genome sequencing of Oryza brachyantha reveals mechanisms underlying Oryza genome evolution.</title>
        <authorList>
            <person name="Chen J."/>
            <person name="Huang Q."/>
            <person name="Gao D."/>
            <person name="Wang J."/>
            <person name="Lang Y."/>
            <person name="Liu T."/>
            <person name="Li B."/>
            <person name="Bai Z."/>
            <person name="Luis Goicoechea J."/>
            <person name="Liang C."/>
            <person name="Chen C."/>
            <person name="Zhang W."/>
            <person name="Sun S."/>
            <person name="Liao Y."/>
            <person name="Zhang X."/>
            <person name="Yang L."/>
            <person name="Song C."/>
            <person name="Wang M."/>
            <person name="Shi J."/>
            <person name="Liu G."/>
            <person name="Liu J."/>
            <person name="Zhou H."/>
            <person name="Zhou W."/>
            <person name="Yu Q."/>
            <person name="An N."/>
            <person name="Chen Y."/>
            <person name="Cai Q."/>
            <person name="Wang B."/>
            <person name="Liu B."/>
            <person name="Min J."/>
            <person name="Huang Y."/>
            <person name="Wu H."/>
            <person name="Li Z."/>
            <person name="Zhang Y."/>
            <person name="Yin Y."/>
            <person name="Song W."/>
            <person name="Jiang J."/>
            <person name="Jackson S.A."/>
            <person name="Wing R.A."/>
            <person name="Wang J."/>
            <person name="Chen M."/>
        </authorList>
    </citation>
    <scope>NUCLEOTIDE SEQUENCE [LARGE SCALE GENOMIC DNA]</scope>
    <source>
        <strain evidence="2">cv. IRGC 101232</strain>
    </source>
</reference>
<name>J3MYY3_ORYBR</name>
<feature type="compositionally biased region" description="Basic residues" evidence="1">
    <location>
        <begin position="46"/>
        <end position="67"/>
    </location>
</feature>
<accession>J3MYY3</accession>
<evidence type="ECO:0000256" key="1">
    <source>
        <dbReference type="SAM" id="MobiDB-lite"/>
    </source>
</evidence>
<reference evidence="2" key="2">
    <citation type="submission" date="2013-04" db="UniProtKB">
        <authorList>
            <consortium name="EnsemblPlants"/>
        </authorList>
    </citation>
    <scope>IDENTIFICATION</scope>
</reference>
<evidence type="ECO:0000313" key="2">
    <source>
        <dbReference type="EnsemblPlants" id="OB09G22120.1"/>
    </source>
</evidence>
<dbReference type="EnsemblPlants" id="OB09G22120.1">
    <property type="protein sequence ID" value="OB09G22120.1"/>
    <property type="gene ID" value="OB09G22120"/>
</dbReference>
<dbReference type="Proteomes" id="UP000006038">
    <property type="component" value="Chromosome 9"/>
</dbReference>
<feature type="compositionally biased region" description="Basic residues" evidence="1">
    <location>
        <begin position="1"/>
        <end position="14"/>
    </location>
</feature>
<keyword evidence="3" id="KW-1185">Reference proteome</keyword>
<proteinExistence type="predicted"/>